<dbReference type="GO" id="GO:0005254">
    <property type="term" value="F:chloride channel activity"/>
    <property type="evidence" value="ECO:0007669"/>
    <property type="project" value="TreeGrafter"/>
</dbReference>
<dbReference type="PANTHER" id="PTHR34093">
    <property type="entry name" value="CHLORIDE CHANNEL CLIC-LIKE PROTEIN 1"/>
    <property type="match status" value="1"/>
</dbReference>
<dbReference type="InterPro" id="IPR009231">
    <property type="entry name" value="Chloride_chnl_CLIC-like"/>
</dbReference>
<dbReference type="PANTHER" id="PTHR34093:SF1">
    <property type="entry name" value="CHLORIDE CHANNEL CLIC-LIKE PROTEIN 1"/>
    <property type="match status" value="1"/>
</dbReference>
<feature type="transmembrane region" description="Helical" evidence="8">
    <location>
        <begin position="6"/>
        <end position="24"/>
    </location>
</feature>
<evidence type="ECO:0000256" key="2">
    <source>
        <dbReference type="ARBA" id="ARBA00005944"/>
    </source>
</evidence>
<keyword evidence="4 8" id="KW-0812">Transmembrane</keyword>
<evidence type="ECO:0000256" key="5">
    <source>
        <dbReference type="ARBA" id="ARBA00022989"/>
    </source>
</evidence>
<feature type="compositionally biased region" description="Basic and acidic residues" evidence="7">
    <location>
        <begin position="527"/>
        <end position="566"/>
    </location>
</feature>
<dbReference type="EMBL" id="JAVHJS010000001">
    <property type="protein sequence ID" value="KAK2868884.1"/>
    <property type="molecule type" value="Genomic_DNA"/>
</dbReference>
<feature type="region of interest" description="Disordered" evidence="7">
    <location>
        <begin position="433"/>
        <end position="580"/>
    </location>
</feature>
<gene>
    <name evidence="9" type="ORF">Q7C36_000755</name>
</gene>
<dbReference type="GO" id="GO:0005783">
    <property type="term" value="C:endoplasmic reticulum"/>
    <property type="evidence" value="ECO:0007669"/>
    <property type="project" value="TreeGrafter"/>
</dbReference>
<protein>
    <recommendedName>
        <fullName evidence="3">Chloride channel CLIC-like protein 1</fullName>
    </recommendedName>
</protein>
<comment type="similarity">
    <text evidence="2">Belongs to the chloride channel MCLC family.</text>
</comment>
<evidence type="ECO:0000256" key="8">
    <source>
        <dbReference type="SAM" id="Phobius"/>
    </source>
</evidence>
<keyword evidence="5 8" id="KW-1133">Transmembrane helix</keyword>
<organism evidence="9 10">
    <name type="scientific">Tachysurus vachellii</name>
    <name type="common">Darkbarbel catfish</name>
    <name type="synonym">Pelteobagrus vachellii</name>
    <dbReference type="NCBI Taxonomy" id="175792"/>
    <lineage>
        <taxon>Eukaryota</taxon>
        <taxon>Metazoa</taxon>
        <taxon>Chordata</taxon>
        <taxon>Craniata</taxon>
        <taxon>Vertebrata</taxon>
        <taxon>Euteleostomi</taxon>
        <taxon>Actinopterygii</taxon>
        <taxon>Neopterygii</taxon>
        <taxon>Teleostei</taxon>
        <taxon>Ostariophysi</taxon>
        <taxon>Siluriformes</taxon>
        <taxon>Bagridae</taxon>
        <taxon>Tachysurus</taxon>
    </lineage>
</organism>
<sequence length="580" mass="66849">MRVSVVLLWGYSGFLVISSFSLFIHGNNNNDDDEWLDPFDMLKYDSTSKRMRKFAEASSYNNVPTKRREYSEDSREVPQCPDMKECTDKVNMLQRQIEEHSRTVTFSSQQPTCNPVFKRFLAKLLKEINKLGLPTAVTAEMHYDAEVKLSRQMVSEIQKLLNDDNGWRSGALDDALSNILINFKLHDYEAWNWRFEDTFGVELNTIIKASVVVFIIVCIICTEMWSAVSWFVQFKRMFAICFFISLVWNWFYLYKISFAEHQAKVIKMENFNGKCTGVKKIDWMDNFKEWIRTTWTLQDDPCKQYYEVLIVNPILLVPPTKAITITMTTFITDPLKHFGKGISEFLRALLQDLPVTLQIPVLLLIGLSILVFIYSIGQAAVHHAVLRPLQGSRQDPLPSTAQQPAAPPLQEPAEHREEERVLLTRGDANCTAQSRHHVGQEVNNVNPRVNQGDNRSDIRQRRPNKQRHEQQRVYVETLRNADSLYSGDKADTRQEGADEDWDQHVEEELRMLSNEQKEENVVSVSSAERETSHGSKIEWKDKTSGNTERDEVGESASRDASKKENCVENIGTPVKDTMHL</sequence>
<feature type="compositionally biased region" description="Polar residues" evidence="7">
    <location>
        <begin position="441"/>
        <end position="453"/>
    </location>
</feature>
<keyword evidence="10" id="KW-1185">Reference proteome</keyword>
<comment type="caution">
    <text evidence="9">The sequence shown here is derived from an EMBL/GenBank/DDBJ whole genome shotgun (WGS) entry which is preliminary data.</text>
</comment>
<dbReference type="AlphaFoldDB" id="A0AA88PAI7"/>
<evidence type="ECO:0000256" key="3">
    <source>
        <dbReference type="ARBA" id="ARBA00015571"/>
    </source>
</evidence>
<evidence type="ECO:0000256" key="6">
    <source>
        <dbReference type="ARBA" id="ARBA00023136"/>
    </source>
</evidence>
<evidence type="ECO:0000256" key="4">
    <source>
        <dbReference type="ARBA" id="ARBA00022692"/>
    </source>
</evidence>
<feature type="transmembrane region" description="Helical" evidence="8">
    <location>
        <begin position="355"/>
        <end position="377"/>
    </location>
</feature>
<proteinExistence type="inferred from homology"/>
<dbReference type="Pfam" id="PF05934">
    <property type="entry name" value="MCLC"/>
    <property type="match status" value="1"/>
</dbReference>
<name>A0AA88PAI7_TACVA</name>
<dbReference type="GO" id="GO:0016020">
    <property type="term" value="C:membrane"/>
    <property type="evidence" value="ECO:0007669"/>
    <property type="project" value="UniProtKB-SubCell"/>
</dbReference>
<keyword evidence="6 8" id="KW-0472">Membrane</keyword>
<reference evidence="9" key="1">
    <citation type="submission" date="2023-08" db="EMBL/GenBank/DDBJ databases">
        <title>Pelteobagrus vachellii genome.</title>
        <authorList>
            <person name="Liu H."/>
        </authorList>
    </citation>
    <scope>NUCLEOTIDE SEQUENCE</scope>
    <source>
        <strain evidence="9">PRFRI_2022a</strain>
        <tissue evidence="9">Muscle</tissue>
    </source>
</reference>
<feature type="compositionally biased region" description="Basic and acidic residues" evidence="7">
    <location>
        <begin position="454"/>
        <end position="471"/>
    </location>
</feature>
<comment type="subcellular location">
    <subcellularLocation>
        <location evidence="1">Membrane</location>
        <topology evidence="1">Multi-pass membrane protein</topology>
    </subcellularLocation>
</comment>
<accession>A0AA88PAI7</accession>
<evidence type="ECO:0000313" key="9">
    <source>
        <dbReference type="EMBL" id="KAK2868884.1"/>
    </source>
</evidence>
<evidence type="ECO:0000313" key="10">
    <source>
        <dbReference type="Proteomes" id="UP001187315"/>
    </source>
</evidence>
<dbReference type="Proteomes" id="UP001187315">
    <property type="component" value="Unassembled WGS sequence"/>
</dbReference>
<feature type="region of interest" description="Disordered" evidence="7">
    <location>
        <begin position="392"/>
        <end position="418"/>
    </location>
</feature>
<feature type="transmembrane region" description="Helical" evidence="8">
    <location>
        <begin position="237"/>
        <end position="254"/>
    </location>
</feature>
<evidence type="ECO:0000256" key="7">
    <source>
        <dbReference type="SAM" id="MobiDB-lite"/>
    </source>
</evidence>
<evidence type="ECO:0000256" key="1">
    <source>
        <dbReference type="ARBA" id="ARBA00004141"/>
    </source>
</evidence>
<feature type="compositionally biased region" description="Basic and acidic residues" evidence="7">
    <location>
        <begin position="488"/>
        <end position="520"/>
    </location>
</feature>
<feature type="transmembrane region" description="Helical" evidence="8">
    <location>
        <begin position="211"/>
        <end position="231"/>
    </location>
</feature>